<keyword evidence="2" id="KW-1185">Reference proteome</keyword>
<dbReference type="AlphaFoldDB" id="A0A830C728"/>
<evidence type="ECO:0000313" key="2">
    <source>
        <dbReference type="Proteomes" id="UP000653305"/>
    </source>
</evidence>
<sequence length="76" mass="8426">MTPAKYHLTTDKQISLSPAALEIPSDLFNEESPTKKLKLSEARVDYLYCLQALGALEPPTIFENRAEKSPEEFGAA</sequence>
<evidence type="ECO:0000313" key="1">
    <source>
        <dbReference type="EMBL" id="GFP96517.1"/>
    </source>
</evidence>
<dbReference type="EMBL" id="BMAC01000442">
    <property type="protein sequence ID" value="GFP96517.1"/>
    <property type="molecule type" value="Genomic_DNA"/>
</dbReference>
<organism evidence="1 2">
    <name type="scientific">Phtheirospermum japonicum</name>
    <dbReference type="NCBI Taxonomy" id="374723"/>
    <lineage>
        <taxon>Eukaryota</taxon>
        <taxon>Viridiplantae</taxon>
        <taxon>Streptophyta</taxon>
        <taxon>Embryophyta</taxon>
        <taxon>Tracheophyta</taxon>
        <taxon>Spermatophyta</taxon>
        <taxon>Magnoliopsida</taxon>
        <taxon>eudicotyledons</taxon>
        <taxon>Gunneridae</taxon>
        <taxon>Pentapetalae</taxon>
        <taxon>asterids</taxon>
        <taxon>lamiids</taxon>
        <taxon>Lamiales</taxon>
        <taxon>Orobanchaceae</taxon>
        <taxon>Orobanchaceae incertae sedis</taxon>
        <taxon>Phtheirospermum</taxon>
    </lineage>
</organism>
<accession>A0A830C728</accession>
<name>A0A830C728_9LAMI</name>
<reference evidence="1" key="1">
    <citation type="submission" date="2020-07" db="EMBL/GenBank/DDBJ databases">
        <title>Ethylene signaling mediates host invasion by parasitic plants.</title>
        <authorList>
            <person name="Yoshida S."/>
        </authorList>
    </citation>
    <scope>NUCLEOTIDE SEQUENCE</scope>
    <source>
        <strain evidence="1">Okayama</strain>
    </source>
</reference>
<comment type="caution">
    <text evidence="1">The sequence shown here is derived from an EMBL/GenBank/DDBJ whole genome shotgun (WGS) entry which is preliminary data.</text>
</comment>
<gene>
    <name evidence="1" type="ORF">PHJA_001795800</name>
</gene>
<proteinExistence type="predicted"/>
<dbReference type="Proteomes" id="UP000653305">
    <property type="component" value="Unassembled WGS sequence"/>
</dbReference>
<protein>
    <submittedName>
        <fullName evidence="1">Uncharacterized protein</fullName>
    </submittedName>
</protein>